<dbReference type="RefSeq" id="WP_154768901.1">
    <property type="nucleotide sequence ID" value="NZ_WLYK01000005.1"/>
</dbReference>
<dbReference type="InterPro" id="IPR051313">
    <property type="entry name" value="Bact_iron-sidero_bind"/>
</dbReference>
<comment type="caution">
    <text evidence="7">The sequence shown here is derived from an EMBL/GenBank/DDBJ whole genome shotgun (WGS) entry which is preliminary data.</text>
</comment>
<dbReference type="SUPFAM" id="SSF53807">
    <property type="entry name" value="Helical backbone' metal receptor"/>
    <property type="match status" value="1"/>
</dbReference>
<evidence type="ECO:0000313" key="7">
    <source>
        <dbReference type="EMBL" id="MTD14901.1"/>
    </source>
</evidence>
<evidence type="ECO:0000256" key="3">
    <source>
        <dbReference type="ARBA" id="ARBA00022448"/>
    </source>
</evidence>
<evidence type="ECO:0000256" key="4">
    <source>
        <dbReference type="ARBA" id="ARBA00022729"/>
    </source>
</evidence>
<gene>
    <name evidence="7" type="ORF">GIS00_13225</name>
</gene>
<feature type="domain" description="Fe/B12 periplasmic-binding" evidence="6">
    <location>
        <begin position="76"/>
        <end position="353"/>
    </location>
</feature>
<dbReference type="PANTHER" id="PTHR30532">
    <property type="entry name" value="IRON III DICITRATE-BINDING PERIPLASMIC PROTEIN"/>
    <property type="match status" value="1"/>
</dbReference>
<keyword evidence="4 5" id="KW-0732">Signal</keyword>
<dbReference type="EMBL" id="WLYK01000005">
    <property type="protein sequence ID" value="MTD14901.1"/>
    <property type="molecule type" value="Genomic_DNA"/>
</dbReference>
<sequence length="353" mass="35852">MTARWRLWCAAVLGAAVLTGCGSSPTGESSVLNTSALNATAQATGSGTAEAPAADGTRTVTDALGEQITVPADPQRVVTLSEPTLDGVLALGITPAGTTAGRGRSTVADYLPASAQQIPLLGTVAQPNVEAIAAATPDLILVDGTSINNNPPLIETLQEIAPTVQTGLAGGDWEANFSLVAQALGKESDGDRVLADYHSRADELAGGLSSHAEQTFSIVRWQGNSASLILKELPAGRALTDLGLQRPGNQDRNGRGHSEPVALENLAEIDADWIFFGTLGGSSVGNPQAGGGADSAAAQAVLEEAARTPGFTTLQAYRAGQVVPVDGSVWTSTGGPLLMSRILDDVSAALLGT</sequence>
<dbReference type="PANTHER" id="PTHR30532:SF25">
    <property type="entry name" value="IRON(III) DICITRATE-BINDING PERIPLASMIC PROTEIN"/>
    <property type="match status" value="1"/>
</dbReference>
<keyword evidence="3" id="KW-0813">Transport</keyword>
<dbReference type="GO" id="GO:0030288">
    <property type="term" value="C:outer membrane-bounded periplasmic space"/>
    <property type="evidence" value="ECO:0007669"/>
    <property type="project" value="TreeGrafter"/>
</dbReference>
<name>A0A7K1FL82_9ACTN</name>
<dbReference type="PROSITE" id="PS51257">
    <property type="entry name" value="PROKAR_LIPOPROTEIN"/>
    <property type="match status" value="1"/>
</dbReference>
<feature type="signal peptide" evidence="5">
    <location>
        <begin position="1"/>
        <end position="22"/>
    </location>
</feature>
<evidence type="ECO:0000256" key="2">
    <source>
        <dbReference type="ARBA" id="ARBA00008814"/>
    </source>
</evidence>
<evidence type="ECO:0000259" key="6">
    <source>
        <dbReference type="PROSITE" id="PS50983"/>
    </source>
</evidence>
<dbReference type="Gene3D" id="3.40.50.1980">
    <property type="entry name" value="Nitrogenase molybdenum iron protein domain"/>
    <property type="match status" value="2"/>
</dbReference>
<comment type="similarity">
    <text evidence="2">Belongs to the bacterial solute-binding protein 8 family.</text>
</comment>
<organism evidence="7 8">
    <name type="scientific">Nakamurella alba</name>
    <dbReference type="NCBI Taxonomy" id="2665158"/>
    <lineage>
        <taxon>Bacteria</taxon>
        <taxon>Bacillati</taxon>
        <taxon>Actinomycetota</taxon>
        <taxon>Actinomycetes</taxon>
        <taxon>Nakamurellales</taxon>
        <taxon>Nakamurellaceae</taxon>
        <taxon>Nakamurella</taxon>
    </lineage>
</organism>
<dbReference type="Pfam" id="PF01497">
    <property type="entry name" value="Peripla_BP_2"/>
    <property type="match status" value="1"/>
</dbReference>
<evidence type="ECO:0000256" key="5">
    <source>
        <dbReference type="SAM" id="SignalP"/>
    </source>
</evidence>
<dbReference type="GO" id="GO:1901678">
    <property type="term" value="P:iron coordination entity transport"/>
    <property type="evidence" value="ECO:0007669"/>
    <property type="project" value="UniProtKB-ARBA"/>
</dbReference>
<comment type="subcellular location">
    <subcellularLocation>
        <location evidence="1">Cell envelope</location>
    </subcellularLocation>
</comment>
<dbReference type="PROSITE" id="PS50983">
    <property type="entry name" value="FE_B12_PBP"/>
    <property type="match status" value="1"/>
</dbReference>
<reference evidence="7 8" key="1">
    <citation type="submission" date="2019-11" db="EMBL/GenBank/DDBJ databases">
        <authorList>
            <person name="Jiang L.-Q."/>
        </authorList>
    </citation>
    <scope>NUCLEOTIDE SEQUENCE [LARGE SCALE GENOMIC DNA]</scope>
    <source>
        <strain evidence="7 8">YIM 132087</strain>
    </source>
</reference>
<evidence type="ECO:0000256" key="1">
    <source>
        <dbReference type="ARBA" id="ARBA00004196"/>
    </source>
</evidence>
<keyword evidence="8" id="KW-1185">Reference proteome</keyword>
<evidence type="ECO:0000313" key="8">
    <source>
        <dbReference type="Proteomes" id="UP000460221"/>
    </source>
</evidence>
<dbReference type="Proteomes" id="UP000460221">
    <property type="component" value="Unassembled WGS sequence"/>
</dbReference>
<proteinExistence type="inferred from homology"/>
<dbReference type="AlphaFoldDB" id="A0A7K1FL82"/>
<dbReference type="CDD" id="cd01146">
    <property type="entry name" value="FhuD"/>
    <property type="match status" value="1"/>
</dbReference>
<feature type="chain" id="PRO_5039333809" evidence="5">
    <location>
        <begin position="23"/>
        <end position="353"/>
    </location>
</feature>
<accession>A0A7K1FL82</accession>
<protein>
    <submittedName>
        <fullName evidence="7">ABC transporter substrate-binding protein</fullName>
    </submittedName>
</protein>
<dbReference type="InterPro" id="IPR002491">
    <property type="entry name" value="ABC_transptr_periplasmic_BD"/>
</dbReference>